<proteinExistence type="predicted"/>
<dbReference type="InterPro" id="IPR050250">
    <property type="entry name" value="Macrolide_Exporter_MacB"/>
</dbReference>
<accession>A0A937G3S9</accession>
<evidence type="ECO:0000256" key="3">
    <source>
        <dbReference type="ARBA" id="ARBA00022692"/>
    </source>
</evidence>
<reference evidence="9" key="1">
    <citation type="submission" date="2021-01" db="EMBL/GenBank/DDBJ databases">
        <title>Fulvivirga kasyanovii gen. nov., sp nov., a novel member of the phylum Bacteroidetes isolated from seawater in a mussel farm.</title>
        <authorList>
            <person name="Zhao L.-H."/>
            <person name="Wang Z.-J."/>
        </authorList>
    </citation>
    <scope>NUCLEOTIDE SEQUENCE</scope>
    <source>
        <strain evidence="9">29W222</strain>
    </source>
</reference>
<keyword evidence="4 6" id="KW-1133">Transmembrane helix</keyword>
<evidence type="ECO:0000259" key="7">
    <source>
        <dbReference type="Pfam" id="PF02687"/>
    </source>
</evidence>
<evidence type="ECO:0000256" key="1">
    <source>
        <dbReference type="ARBA" id="ARBA00004651"/>
    </source>
</evidence>
<evidence type="ECO:0000256" key="2">
    <source>
        <dbReference type="ARBA" id="ARBA00022475"/>
    </source>
</evidence>
<keyword evidence="10" id="KW-1185">Reference proteome</keyword>
<dbReference type="RefSeq" id="WP_202857454.1">
    <property type="nucleotide sequence ID" value="NZ_JAEUGD010000058.1"/>
</dbReference>
<feature type="domain" description="MacB-like periplasmic core" evidence="8">
    <location>
        <begin position="20"/>
        <end position="243"/>
    </location>
</feature>
<evidence type="ECO:0000256" key="6">
    <source>
        <dbReference type="SAM" id="Phobius"/>
    </source>
</evidence>
<gene>
    <name evidence="9" type="ORF">JMN32_16465</name>
</gene>
<dbReference type="AlphaFoldDB" id="A0A937G3S9"/>
<evidence type="ECO:0000259" key="8">
    <source>
        <dbReference type="Pfam" id="PF12704"/>
    </source>
</evidence>
<feature type="transmembrane region" description="Helical" evidence="6">
    <location>
        <begin position="21"/>
        <end position="42"/>
    </location>
</feature>
<feature type="transmembrane region" description="Helical" evidence="6">
    <location>
        <begin position="437"/>
        <end position="461"/>
    </location>
</feature>
<evidence type="ECO:0000313" key="9">
    <source>
        <dbReference type="EMBL" id="MBL6447911.1"/>
    </source>
</evidence>
<sequence>MVKNYINIAIRNFSKDSFYSLINVLGLAIGIACSLIISLYMLHELSYDDFHPNLAQKYRVNQTNIWDPQGGVMSSSVLPLAGTLLAEYPEVKSALRVNTMGTHTVRLIENSHTEKIFNEPNILAADSNFFDFFGFQLVEGDSKTALKGINKVVLSEEAAVKYFGDRNALGRTLYWGESKTALEVTGVAAQPENSHFNFDFLVSMDTNPAVEHFEWSWIWTQVVTYVELEEGTDPAQLEGKFERLRRTHVAATLQRFKMDYDEFMAGKGDWNFYLQPVKDINLYSAQIGNRLGRVGDIKYIYIFACVAVFVLVLAAINFMNLSTARSSLRAKEIGVRKAIGSSRKQLVIQLLVESILVSLVATIVGLGLMEIIRISMGQLLDVKLESFWSNPAIFVFVISIPLVLGFVAGIYPAFYLTSFKPANVLKGRLSMGMKNGGFRNTLVVVQFTISITLGICTVIVFQQLDYFSEKHLGFDKDNVLVINNAHKLGDQLESFRNELAAQDNVLNASLAMDMLGRGTYEEIFTKESDDTRMAIAQLKVDDHFFETMGLKLAVGRTFSEDRPSDMLAVLINETAMQLYGWNEDDVLGQRIKYMGDDIGPVEVIGVVKDFNFQSLRTGINPFIFFHTKSTMWGKSRVLALKTKNQHVSDLLQVAGQKWKKYAGDNPFEYSFLNEEFENMYRSEERLGSLFSVFSGFALFIASIGLFGLAAYTVHQRSKEIGIRKVLGASMGQLVLMLNGNFSKLILFSCILALPLAWYAMDQWLEQFAYKVTIGWPVFVLTGVMALIISWLTVSYQSIKAALVNPIETLKDE</sequence>
<dbReference type="InterPro" id="IPR003838">
    <property type="entry name" value="ABC3_permease_C"/>
</dbReference>
<organism evidence="9 10">
    <name type="scientific">Fulvivirga marina</name>
    <dbReference type="NCBI Taxonomy" id="2494733"/>
    <lineage>
        <taxon>Bacteria</taxon>
        <taxon>Pseudomonadati</taxon>
        <taxon>Bacteroidota</taxon>
        <taxon>Cytophagia</taxon>
        <taxon>Cytophagales</taxon>
        <taxon>Fulvivirgaceae</taxon>
        <taxon>Fulvivirga</taxon>
    </lineage>
</organism>
<feature type="domain" description="MacB-like periplasmic core" evidence="8">
    <location>
        <begin position="449"/>
        <end position="630"/>
    </location>
</feature>
<feature type="transmembrane region" description="Helical" evidence="6">
    <location>
        <begin position="299"/>
        <end position="321"/>
    </location>
</feature>
<dbReference type="InterPro" id="IPR025857">
    <property type="entry name" value="MacB_PCD"/>
</dbReference>
<dbReference type="PANTHER" id="PTHR30572">
    <property type="entry name" value="MEMBRANE COMPONENT OF TRANSPORTER-RELATED"/>
    <property type="match status" value="1"/>
</dbReference>
<evidence type="ECO:0000313" key="10">
    <source>
        <dbReference type="Proteomes" id="UP000614216"/>
    </source>
</evidence>
<name>A0A937G3S9_9BACT</name>
<feature type="transmembrane region" description="Helical" evidence="6">
    <location>
        <begin position="392"/>
        <end position="416"/>
    </location>
</feature>
<feature type="transmembrane region" description="Helical" evidence="6">
    <location>
        <begin position="689"/>
        <end position="713"/>
    </location>
</feature>
<dbReference type="PROSITE" id="PS51257">
    <property type="entry name" value="PROKAR_LIPOPROTEIN"/>
    <property type="match status" value="1"/>
</dbReference>
<feature type="transmembrane region" description="Helical" evidence="6">
    <location>
        <begin position="733"/>
        <end position="760"/>
    </location>
</feature>
<dbReference type="PANTHER" id="PTHR30572:SF18">
    <property type="entry name" value="ABC-TYPE MACROLIDE FAMILY EXPORT SYSTEM PERMEASE COMPONENT 2"/>
    <property type="match status" value="1"/>
</dbReference>
<dbReference type="GO" id="GO:0005886">
    <property type="term" value="C:plasma membrane"/>
    <property type="evidence" value="ECO:0007669"/>
    <property type="project" value="UniProtKB-SubCell"/>
</dbReference>
<feature type="domain" description="ABC3 transporter permease C-terminal" evidence="7">
    <location>
        <begin position="692"/>
        <end position="801"/>
    </location>
</feature>
<evidence type="ECO:0000256" key="4">
    <source>
        <dbReference type="ARBA" id="ARBA00022989"/>
    </source>
</evidence>
<protein>
    <submittedName>
        <fullName evidence="9">ABC transporter permease</fullName>
    </submittedName>
</protein>
<comment type="subcellular location">
    <subcellularLocation>
        <location evidence="1">Cell membrane</location>
        <topology evidence="1">Multi-pass membrane protein</topology>
    </subcellularLocation>
</comment>
<feature type="transmembrane region" description="Helical" evidence="6">
    <location>
        <begin position="346"/>
        <end position="372"/>
    </location>
</feature>
<keyword evidence="5 6" id="KW-0472">Membrane</keyword>
<evidence type="ECO:0000256" key="5">
    <source>
        <dbReference type="ARBA" id="ARBA00023136"/>
    </source>
</evidence>
<comment type="caution">
    <text evidence="9">The sequence shown here is derived from an EMBL/GenBank/DDBJ whole genome shotgun (WGS) entry which is preliminary data.</text>
</comment>
<dbReference type="GO" id="GO:0022857">
    <property type="term" value="F:transmembrane transporter activity"/>
    <property type="evidence" value="ECO:0007669"/>
    <property type="project" value="TreeGrafter"/>
</dbReference>
<dbReference type="EMBL" id="JAEUGD010000058">
    <property type="protein sequence ID" value="MBL6447911.1"/>
    <property type="molecule type" value="Genomic_DNA"/>
</dbReference>
<feature type="domain" description="ABC3 transporter permease C-terminal" evidence="7">
    <location>
        <begin position="305"/>
        <end position="418"/>
    </location>
</feature>
<keyword evidence="2" id="KW-1003">Cell membrane</keyword>
<dbReference type="Proteomes" id="UP000614216">
    <property type="component" value="Unassembled WGS sequence"/>
</dbReference>
<feature type="transmembrane region" description="Helical" evidence="6">
    <location>
        <begin position="772"/>
        <end position="793"/>
    </location>
</feature>
<dbReference type="Pfam" id="PF12704">
    <property type="entry name" value="MacB_PCD"/>
    <property type="match status" value="2"/>
</dbReference>
<dbReference type="Pfam" id="PF02687">
    <property type="entry name" value="FtsX"/>
    <property type="match status" value="2"/>
</dbReference>
<keyword evidence="3 6" id="KW-0812">Transmembrane</keyword>